<feature type="non-terminal residue" evidence="2">
    <location>
        <position position="439"/>
    </location>
</feature>
<evidence type="ECO:0000256" key="1">
    <source>
        <dbReference type="SAM" id="MobiDB-lite"/>
    </source>
</evidence>
<accession>A0ABN9MGQ7</accession>
<sequence length="439" mass="47694">MEAPERDAGSCNQGSSSSSGSGRDLCGASMGHSERPLLMHPMILFALAAAAWHWLLQDIVPVYQIKGISKLVKLCLPKVQCFCDSLTSPPSETQFNALLMSVASLLANVCFPGWDITVLDQIVDLTLHSTLSINDLTGSLAFFSLHDPEGVRRPSWIRGLLPETRRGWKKCTWGFKSNEDEDERNDSNYRARESVTVSVPLSCTPSVSVIILHPKCQHHYPVPQVSVSLSCTPSVSVIILYPKCTVIILHPKCQCHYPLPQVSASLSCTPSVSVIILHPKCQCHHHVPQVSASLSCTPSISVIILHPKCQHHYPVPQVAASLSSTPSVSIIILHPKCQSHYPAPQVSTSLSCTPSVSVTILHPKCQRHYPAPQSVSVIILHPKYIGKSRQALWDGLGLSYLGNFYLSASKEFAVVNSALGFPPVVVGGNAVVSDSQSWP</sequence>
<comment type="caution">
    <text evidence="2">The sequence shown here is derived from an EMBL/GenBank/DDBJ whole genome shotgun (WGS) entry which is preliminary data.</text>
</comment>
<dbReference type="EMBL" id="CAUEEQ010067792">
    <property type="protein sequence ID" value="CAJ0965493.1"/>
    <property type="molecule type" value="Genomic_DNA"/>
</dbReference>
<gene>
    <name evidence="2" type="ORF">RIMI_LOCUS20346295</name>
</gene>
<proteinExistence type="predicted"/>
<protein>
    <submittedName>
        <fullName evidence="2">Uncharacterized protein</fullName>
    </submittedName>
</protein>
<evidence type="ECO:0000313" key="2">
    <source>
        <dbReference type="EMBL" id="CAJ0965493.1"/>
    </source>
</evidence>
<dbReference type="Proteomes" id="UP001176940">
    <property type="component" value="Unassembled WGS sequence"/>
</dbReference>
<organism evidence="2 3">
    <name type="scientific">Ranitomeya imitator</name>
    <name type="common">mimic poison frog</name>
    <dbReference type="NCBI Taxonomy" id="111125"/>
    <lineage>
        <taxon>Eukaryota</taxon>
        <taxon>Metazoa</taxon>
        <taxon>Chordata</taxon>
        <taxon>Craniata</taxon>
        <taxon>Vertebrata</taxon>
        <taxon>Euteleostomi</taxon>
        <taxon>Amphibia</taxon>
        <taxon>Batrachia</taxon>
        <taxon>Anura</taxon>
        <taxon>Neobatrachia</taxon>
        <taxon>Hyloidea</taxon>
        <taxon>Dendrobatidae</taxon>
        <taxon>Dendrobatinae</taxon>
        <taxon>Ranitomeya</taxon>
    </lineage>
</organism>
<feature type="region of interest" description="Disordered" evidence="1">
    <location>
        <begin position="1"/>
        <end position="25"/>
    </location>
</feature>
<keyword evidence="3" id="KW-1185">Reference proteome</keyword>
<evidence type="ECO:0000313" key="3">
    <source>
        <dbReference type="Proteomes" id="UP001176940"/>
    </source>
</evidence>
<reference evidence="2" key="1">
    <citation type="submission" date="2023-07" db="EMBL/GenBank/DDBJ databases">
        <authorList>
            <person name="Stuckert A."/>
        </authorList>
    </citation>
    <scope>NUCLEOTIDE SEQUENCE</scope>
</reference>
<name>A0ABN9MGQ7_9NEOB</name>